<dbReference type="KEGG" id="spg:SpyM3_0969"/>
<name>A0A0H2UUT1_STRP3</name>
<evidence type="ECO:0000313" key="1">
    <source>
        <dbReference type="EMBL" id="AAM79576.1"/>
    </source>
</evidence>
<accession>A0A0H2UUT1</accession>
<dbReference type="Proteomes" id="UP000000564">
    <property type="component" value="Chromosome"/>
</dbReference>
<protein>
    <submittedName>
        <fullName evidence="1">Uncharacterized protein</fullName>
    </submittedName>
</protein>
<sequence>MNLEELTPLLNSIDDFETVILHSLVGDFVIDHWIEPNRKNETLIFMHNDQTTELKLSAILGTSTIPKSL</sequence>
<evidence type="ECO:0000313" key="2">
    <source>
        <dbReference type="Proteomes" id="UP000000564"/>
    </source>
</evidence>
<organism evidence="1 2">
    <name type="scientific">Streptococcus pyogenes serotype M3 (strain ATCC BAA-595 / MGAS315)</name>
    <dbReference type="NCBI Taxonomy" id="198466"/>
    <lineage>
        <taxon>Bacteria</taxon>
        <taxon>Bacillati</taxon>
        <taxon>Bacillota</taxon>
        <taxon>Bacilli</taxon>
        <taxon>Lactobacillales</taxon>
        <taxon>Streptococcaceae</taxon>
        <taxon>Streptococcus</taxon>
    </lineage>
</organism>
<gene>
    <name evidence="1" type="ordered locus">SpyM3_0969</name>
</gene>
<dbReference type="RefSeq" id="WP_002984292.1">
    <property type="nucleotide sequence ID" value="NC_004070.1"/>
</dbReference>
<proteinExistence type="predicted"/>
<dbReference type="AlphaFoldDB" id="A0A0H2UUT1"/>
<dbReference type="HOGENOM" id="CLU_2774234_0_0_9"/>
<dbReference type="EMBL" id="AE014074">
    <property type="protein sequence ID" value="AAM79576.1"/>
    <property type="molecule type" value="Genomic_DNA"/>
</dbReference>
<reference evidence="1 2" key="1">
    <citation type="journal article" date="2002" name="Proc. Natl. Acad. Sci. U.S.A.">
        <title>Genome sequence of a serotype M3 strain of group A Streptococcus: phage-encoded toxins, the high-virulence phenotype, and clone emergence.</title>
        <authorList>
            <person name="Beres S.B."/>
            <person name="Sylva G.L."/>
            <person name="Barbian K.D."/>
            <person name="Lei B."/>
            <person name="Hoff J.S."/>
            <person name="Mammarella N.D."/>
            <person name="Liu M.Y."/>
            <person name="Smoot J.C."/>
            <person name="Porcella S.F."/>
            <person name="Parkins L.D."/>
            <person name="Campbell D.S."/>
            <person name="Smith T.M."/>
            <person name="McCormick J.K."/>
            <person name="Leung D.Y."/>
            <person name="Schlievert P.M."/>
            <person name="Musser J.M."/>
        </authorList>
    </citation>
    <scope>NUCLEOTIDE SEQUENCE [LARGE SCALE GENOMIC DNA]</scope>
    <source>
        <strain evidence="2">ATCC BAA-595 / MGAS315</strain>
    </source>
</reference>